<keyword evidence="3" id="KW-1185">Reference proteome</keyword>
<organism evidence="2 3">
    <name type="scientific">Phyllosticta citriasiana</name>
    <dbReference type="NCBI Taxonomy" id="595635"/>
    <lineage>
        <taxon>Eukaryota</taxon>
        <taxon>Fungi</taxon>
        <taxon>Dikarya</taxon>
        <taxon>Ascomycota</taxon>
        <taxon>Pezizomycotina</taxon>
        <taxon>Dothideomycetes</taxon>
        <taxon>Dothideomycetes incertae sedis</taxon>
        <taxon>Botryosphaeriales</taxon>
        <taxon>Phyllostictaceae</taxon>
        <taxon>Phyllosticta</taxon>
    </lineage>
</organism>
<feature type="region of interest" description="Disordered" evidence="1">
    <location>
        <begin position="101"/>
        <end position="177"/>
    </location>
</feature>
<evidence type="ECO:0000313" key="2">
    <source>
        <dbReference type="EMBL" id="KAK7517522.1"/>
    </source>
</evidence>
<protein>
    <recommendedName>
        <fullName evidence="4">C2H2-type domain-containing protein</fullName>
    </recommendedName>
</protein>
<accession>A0ABR1KLZ9</accession>
<dbReference type="EMBL" id="JBBPHU010000005">
    <property type="protein sequence ID" value="KAK7517522.1"/>
    <property type="molecule type" value="Genomic_DNA"/>
</dbReference>
<comment type="caution">
    <text evidence="2">The sequence shown here is derived from an EMBL/GenBank/DDBJ whole genome shotgun (WGS) entry which is preliminary data.</text>
</comment>
<feature type="compositionally biased region" description="Low complexity" evidence="1">
    <location>
        <begin position="134"/>
        <end position="145"/>
    </location>
</feature>
<evidence type="ECO:0008006" key="4">
    <source>
        <dbReference type="Google" id="ProtNLM"/>
    </source>
</evidence>
<proteinExistence type="predicted"/>
<gene>
    <name evidence="2" type="ORF">IWZ03DRAFT_174033</name>
</gene>
<evidence type="ECO:0000313" key="3">
    <source>
        <dbReference type="Proteomes" id="UP001363622"/>
    </source>
</evidence>
<evidence type="ECO:0000256" key="1">
    <source>
        <dbReference type="SAM" id="MobiDB-lite"/>
    </source>
</evidence>
<dbReference type="Proteomes" id="UP001363622">
    <property type="component" value="Unassembled WGS sequence"/>
</dbReference>
<reference evidence="2 3" key="1">
    <citation type="submission" date="2024-04" db="EMBL/GenBank/DDBJ databases">
        <title>Phyllosticta paracitricarpa is synonymous to the EU quarantine fungus P. citricarpa based on phylogenomic analyses.</title>
        <authorList>
            <consortium name="Lawrence Berkeley National Laboratory"/>
            <person name="Van Ingen-Buijs V.A."/>
            <person name="Van Westerhoven A.C."/>
            <person name="Haridas S."/>
            <person name="Skiadas P."/>
            <person name="Martin F."/>
            <person name="Groenewald J.Z."/>
            <person name="Crous P.W."/>
            <person name="Seidl M.F."/>
        </authorList>
    </citation>
    <scope>NUCLEOTIDE SEQUENCE [LARGE SCALE GENOMIC DNA]</scope>
    <source>
        <strain evidence="2 3">CBS 123371</strain>
    </source>
</reference>
<sequence length="210" mass="23660">MSMCVLTHNPGLRAARSTGRSELWLGLSLLNSDLWSGTGREQCLQQLLQMMDGIMMDDATGDDRSEVRPSDFDHFSLLTPRPSCLRTCRCCRKRLHNRGCLTNHDLQNNHPRLGKLHGQDRNHTNACRQNCMASKHSSSSQSHSSPAYERSSSAHHERRDKVKPHSKISGIQDRKKAKNIISTRLLQTRAPPGDRSLGTHVLEGWTVDKC</sequence>
<name>A0ABR1KLZ9_9PEZI</name>